<organism evidence="1">
    <name type="scientific">Escherichia phage vB_EcoS_ESCO41</name>
    <dbReference type="NCBI Taxonomy" id="2496547"/>
    <lineage>
        <taxon>Viruses</taxon>
        <taxon>Duplodnaviria</taxon>
        <taxon>Heunggongvirae</taxon>
        <taxon>Uroviricota</taxon>
        <taxon>Caudoviricetes</taxon>
        <taxon>Drexlerviridae</taxon>
        <taxon>Nouzillyvirus</taxon>
        <taxon>Nouzillyvirus ESCO41</taxon>
    </lineage>
</organism>
<reference evidence="1" key="1">
    <citation type="submission" date="2017-02" db="EMBL/GenBank/DDBJ databases">
        <title>Characterization of a new coliphage vB_EcoS_ESCO41.</title>
        <authorList>
            <person name="Trotereau A."/>
            <person name="Schouler C."/>
        </authorList>
    </citation>
    <scope>NUCLEOTIDE SEQUENCE [LARGE SCALE GENOMIC DNA]</scope>
</reference>
<dbReference type="EMBL" id="KY619305">
    <property type="protein sequence ID" value="AQY55261.1"/>
    <property type="molecule type" value="Genomic_DNA"/>
</dbReference>
<protein>
    <submittedName>
        <fullName evidence="1">Uncharacterized protein</fullName>
    </submittedName>
</protein>
<accession>A0A1U9WQY0</accession>
<dbReference type="Proteomes" id="UP000222601">
    <property type="component" value="Segment"/>
</dbReference>
<proteinExistence type="predicted"/>
<name>A0A1U9WQY0_9CAUD</name>
<evidence type="ECO:0000313" key="2">
    <source>
        <dbReference type="Proteomes" id="UP000222601"/>
    </source>
</evidence>
<keyword evidence="2" id="KW-1185">Reference proteome</keyword>
<gene>
    <name evidence="1" type="ORF">ESCO41_00033</name>
</gene>
<evidence type="ECO:0000313" key="1">
    <source>
        <dbReference type="EMBL" id="AQY55261.1"/>
    </source>
</evidence>
<sequence length="72" mass="7798">MQVYTNSKGIEFCAVGDVVLRTGSDVGVVKISRITQDQLVKGIQAGIFTYHSSLTADDYITLDSAVRVGFIE</sequence>